<proteinExistence type="predicted"/>
<keyword evidence="2" id="KW-0812">Transmembrane</keyword>
<feature type="compositionally biased region" description="Basic and acidic residues" evidence="1">
    <location>
        <begin position="263"/>
        <end position="313"/>
    </location>
</feature>
<accession>A0A3S1DAE9</accession>
<organism evidence="3 4">
    <name type="scientific">Paenibacillus zeisoli</name>
    <dbReference type="NCBI Taxonomy" id="2496267"/>
    <lineage>
        <taxon>Bacteria</taxon>
        <taxon>Bacillati</taxon>
        <taxon>Bacillota</taxon>
        <taxon>Bacilli</taxon>
        <taxon>Bacillales</taxon>
        <taxon>Paenibacillaceae</taxon>
        <taxon>Paenibacillus</taxon>
    </lineage>
</organism>
<evidence type="ECO:0000256" key="1">
    <source>
        <dbReference type="SAM" id="MobiDB-lite"/>
    </source>
</evidence>
<feature type="region of interest" description="Disordered" evidence="1">
    <location>
        <begin position="30"/>
        <end position="61"/>
    </location>
</feature>
<feature type="compositionally biased region" description="Polar residues" evidence="1">
    <location>
        <begin position="207"/>
        <end position="217"/>
    </location>
</feature>
<sequence length="313" mass="34274">MEYAFAALVVIGVIFLVIFNIRTSRRVREQQGRNSAGQDPMDASAFSDSAGRPADGDPARLDPTVMQINEILEPVAETGLEEGPELRAVRTRVEPVRGPAAEHAAEAHRRAATDRIAESDPRAGTDQVAELVRGASNEHVMEPNREVGTEQILEQDRREMTGQILEPNHEATAEPIAAPGRGEATEHAARPTYEPDQQHDPVLYVQPETTRAGSHSPYTVDPSTAAHKEDPGAAVDRLLASSGTTSSTTTRDEHYRQALRQLAEPERAVKPEPDHRGEDIGEDNAGDKAYREALRSILEKKSADHNERGNRNE</sequence>
<reference evidence="3 4" key="1">
    <citation type="submission" date="2018-12" db="EMBL/GenBank/DDBJ databases">
        <authorList>
            <person name="Sun L."/>
            <person name="Chen Z."/>
        </authorList>
    </citation>
    <scope>NUCLEOTIDE SEQUENCE [LARGE SCALE GENOMIC DNA]</scope>
    <source>
        <strain evidence="3 4">3-5-3</strain>
    </source>
</reference>
<dbReference type="EMBL" id="RZNX01000002">
    <property type="protein sequence ID" value="RUT33392.1"/>
    <property type="molecule type" value="Genomic_DNA"/>
</dbReference>
<evidence type="ECO:0000256" key="2">
    <source>
        <dbReference type="SAM" id="Phobius"/>
    </source>
</evidence>
<dbReference type="Proteomes" id="UP000272464">
    <property type="component" value="Unassembled WGS sequence"/>
</dbReference>
<evidence type="ECO:0000313" key="4">
    <source>
        <dbReference type="Proteomes" id="UP000272464"/>
    </source>
</evidence>
<keyword evidence="2" id="KW-1133">Transmembrane helix</keyword>
<dbReference type="AlphaFoldDB" id="A0A3S1DAE9"/>
<protein>
    <submittedName>
        <fullName evidence="3">Uncharacterized protein</fullName>
    </submittedName>
</protein>
<comment type="caution">
    <text evidence="3">The sequence shown here is derived from an EMBL/GenBank/DDBJ whole genome shotgun (WGS) entry which is preliminary data.</text>
</comment>
<feature type="transmembrane region" description="Helical" evidence="2">
    <location>
        <begin position="6"/>
        <end position="23"/>
    </location>
</feature>
<evidence type="ECO:0000313" key="3">
    <source>
        <dbReference type="EMBL" id="RUT33392.1"/>
    </source>
</evidence>
<keyword evidence="4" id="KW-1185">Reference proteome</keyword>
<keyword evidence="2" id="KW-0472">Membrane</keyword>
<feature type="region of interest" description="Disordered" evidence="1">
    <location>
        <begin position="166"/>
        <end position="313"/>
    </location>
</feature>
<name>A0A3S1DAE9_9BACL</name>
<gene>
    <name evidence="3" type="ORF">EJP77_07015</name>
</gene>
<dbReference type="RefSeq" id="WP_127198507.1">
    <property type="nucleotide sequence ID" value="NZ_RZNX01000002.1"/>
</dbReference>